<feature type="repeat" description="WD" evidence="3">
    <location>
        <begin position="227"/>
        <end position="268"/>
    </location>
</feature>
<dbReference type="Proteomes" id="UP000324897">
    <property type="component" value="Chromosome 5"/>
</dbReference>
<name>A0A5J9WL79_9POAL</name>
<dbReference type="Pfam" id="PF08513">
    <property type="entry name" value="LisH"/>
    <property type="match status" value="1"/>
</dbReference>
<sequence>MRPRLLLPLLTGLLDRDSFIAALLFQVCCRSVTLRMEDKGASPPYSTELDLYIYEYLISRKLSATAQAFMEETQARTFVHDLQQHDFPRGLLSDWWSIFWERFSSSPGDLECPDGYALEEKTVEVGDHFSLEEEQMQRRAATLANPDWSNSAVINHRMNQDPAADTAVYQRLLGRTPLDITAQGLAQQPYQQPTVGDGNGADYMLDLSGDVAMEKTMGTAMEGVFSLKASCKKIFCCDFSPDGDLLASAGDENKVFIWNLRNNLEKHTWEAHSSFITDLRFGPNKTMLGTASSDKTVRLWDTSQGGHCIQTFVGHSSLVRSVDFHPQADTSLLCSCDDGGKVLYWKIGQPKPRTSEAVGRGKVRFDPLGRYLASVIGNTVNLTNVETDKRMACLQGNADNKTVHSICWSEHYRCLACVSDDSARVWSGQGGHVRELNGMNLSYFRSCSFHPKYPNTLVIGGYQTITLWNFAENKVVSVQPHGGHVADLAGCHATGLLASASHDGCVKVWS</sequence>
<gene>
    <name evidence="4" type="ORF">EJB05_08321</name>
</gene>
<evidence type="ECO:0008006" key="6">
    <source>
        <dbReference type="Google" id="ProtNLM"/>
    </source>
</evidence>
<dbReference type="InterPro" id="IPR020472">
    <property type="entry name" value="WD40_PAC1"/>
</dbReference>
<reference evidence="4 5" key="1">
    <citation type="journal article" date="2019" name="Sci. Rep.">
        <title>A high-quality genome of Eragrostis curvula grass provides insights into Poaceae evolution and supports new strategies to enhance forage quality.</title>
        <authorList>
            <person name="Carballo J."/>
            <person name="Santos B.A.C.M."/>
            <person name="Zappacosta D."/>
            <person name="Garbus I."/>
            <person name="Selva J.P."/>
            <person name="Gallo C.A."/>
            <person name="Diaz A."/>
            <person name="Albertini E."/>
            <person name="Caccamo M."/>
            <person name="Echenique V."/>
        </authorList>
    </citation>
    <scope>NUCLEOTIDE SEQUENCE [LARGE SCALE GENOMIC DNA]</scope>
    <source>
        <strain evidence="5">cv. Victoria</strain>
        <tissue evidence="4">Leaf</tissue>
    </source>
</reference>
<dbReference type="InterPro" id="IPR015943">
    <property type="entry name" value="WD40/YVTN_repeat-like_dom_sf"/>
</dbReference>
<feature type="non-terminal residue" evidence="4">
    <location>
        <position position="1"/>
    </location>
</feature>
<evidence type="ECO:0000313" key="5">
    <source>
        <dbReference type="Proteomes" id="UP000324897"/>
    </source>
</evidence>
<dbReference type="PRINTS" id="PR00320">
    <property type="entry name" value="GPROTEINBRPT"/>
</dbReference>
<dbReference type="EMBL" id="RWGY01000004">
    <property type="protein sequence ID" value="TVU48676.1"/>
    <property type="molecule type" value="Genomic_DNA"/>
</dbReference>
<dbReference type="CDD" id="cd00200">
    <property type="entry name" value="WD40"/>
    <property type="match status" value="1"/>
</dbReference>
<dbReference type="SMART" id="SM00667">
    <property type="entry name" value="LisH"/>
    <property type="match status" value="1"/>
</dbReference>
<comment type="caution">
    <text evidence="4">The sequence shown here is derived from an EMBL/GenBank/DDBJ whole genome shotgun (WGS) entry which is preliminary data.</text>
</comment>
<proteinExistence type="predicted"/>
<dbReference type="PROSITE" id="PS00678">
    <property type="entry name" value="WD_REPEATS_1"/>
    <property type="match status" value="1"/>
</dbReference>
<dbReference type="InterPro" id="IPR006594">
    <property type="entry name" value="LisH"/>
</dbReference>
<dbReference type="PROSITE" id="PS50082">
    <property type="entry name" value="WD_REPEATS_2"/>
    <property type="match status" value="3"/>
</dbReference>
<organism evidence="4 5">
    <name type="scientific">Eragrostis curvula</name>
    <name type="common">weeping love grass</name>
    <dbReference type="NCBI Taxonomy" id="38414"/>
    <lineage>
        <taxon>Eukaryota</taxon>
        <taxon>Viridiplantae</taxon>
        <taxon>Streptophyta</taxon>
        <taxon>Embryophyta</taxon>
        <taxon>Tracheophyta</taxon>
        <taxon>Spermatophyta</taxon>
        <taxon>Magnoliopsida</taxon>
        <taxon>Liliopsida</taxon>
        <taxon>Poales</taxon>
        <taxon>Poaceae</taxon>
        <taxon>PACMAD clade</taxon>
        <taxon>Chloridoideae</taxon>
        <taxon>Eragrostideae</taxon>
        <taxon>Eragrostidinae</taxon>
        <taxon>Eragrostis</taxon>
    </lineage>
</organism>
<accession>A0A5J9WL79</accession>
<keyword evidence="1 3" id="KW-0853">WD repeat</keyword>
<dbReference type="AlphaFoldDB" id="A0A5J9WL79"/>
<dbReference type="SMART" id="SM00320">
    <property type="entry name" value="WD40"/>
    <property type="match status" value="6"/>
</dbReference>
<dbReference type="GO" id="GO:0003714">
    <property type="term" value="F:transcription corepressor activity"/>
    <property type="evidence" value="ECO:0007669"/>
    <property type="project" value="InterPro"/>
</dbReference>
<protein>
    <recommendedName>
        <fullName evidence="6">LisH domain-containing protein</fullName>
    </recommendedName>
</protein>
<dbReference type="PROSITE" id="PS50896">
    <property type="entry name" value="LISH"/>
    <property type="match status" value="1"/>
</dbReference>
<feature type="repeat" description="WD" evidence="3">
    <location>
        <begin position="269"/>
        <end position="305"/>
    </location>
</feature>
<dbReference type="InterPro" id="IPR001680">
    <property type="entry name" value="WD40_rpt"/>
</dbReference>
<keyword evidence="5" id="KW-1185">Reference proteome</keyword>
<feature type="repeat" description="WD" evidence="3">
    <location>
        <begin position="478"/>
        <end position="510"/>
    </location>
</feature>
<evidence type="ECO:0000313" key="4">
    <source>
        <dbReference type="EMBL" id="TVU48676.1"/>
    </source>
</evidence>
<evidence type="ECO:0000256" key="2">
    <source>
        <dbReference type="ARBA" id="ARBA00022737"/>
    </source>
</evidence>
<evidence type="ECO:0000256" key="3">
    <source>
        <dbReference type="PROSITE-ProRule" id="PRU00221"/>
    </source>
</evidence>
<dbReference type="InterPro" id="IPR044716">
    <property type="entry name" value="LEUNIG-like"/>
</dbReference>
<dbReference type="Pfam" id="PF00400">
    <property type="entry name" value="WD40"/>
    <property type="match status" value="5"/>
</dbReference>
<dbReference type="SUPFAM" id="SSF50978">
    <property type="entry name" value="WD40 repeat-like"/>
    <property type="match status" value="1"/>
</dbReference>
<keyword evidence="2" id="KW-0677">Repeat</keyword>
<dbReference type="Gramene" id="TVU48676">
    <property type="protein sequence ID" value="TVU48676"/>
    <property type="gene ID" value="EJB05_08321"/>
</dbReference>
<dbReference type="InterPro" id="IPR036322">
    <property type="entry name" value="WD40_repeat_dom_sf"/>
</dbReference>
<dbReference type="OrthoDB" id="47802at2759"/>
<dbReference type="PANTHER" id="PTHR44376">
    <property type="entry name" value="TRANSCRIPTIONAL REGULATOR OF FILAMENTOUS GROWTH FLO8"/>
    <property type="match status" value="1"/>
</dbReference>
<dbReference type="Gene3D" id="2.130.10.10">
    <property type="entry name" value="YVTN repeat-like/Quinoprotein amine dehydrogenase"/>
    <property type="match status" value="2"/>
</dbReference>
<dbReference type="InterPro" id="IPR019775">
    <property type="entry name" value="WD40_repeat_CS"/>
</dbReference>
<dbReference type="PROSITE" id="PS50294">
    <property type="entry name" value="WD_REPEATS_REGION"/>
    <property type="match status" value="3"/>
</dbReference>
<dbReference type="PANTHER" id="PTHR44376:SF11">
    <property type="entry name" value="OS03G0860900 PROTEIN"/>
    <property type="match status" value="1"/>
</dbReference>
<evidence type="ECO:0000256" key="1">
    <source>
        <dbReference type="ARBA" id="ARBA00022574"/>
    </source>
</evidence>